<proteinExistence type="predicted"/>
<evidence type="ECO:0000313" key="2">
    <source>
        <dbReference type="Proteomes" id="UP000002668"/>
    </source>
</evidence>
<sequence length="140" mass="15710">MDQLPHVLGKQGPTVRTRILSRGVGCDQSLRPVASCGILKIDQSRSSIVDEEIMLVKVTMLDPQFVSSRQCPLTRRKIFRCCMTAVGDALYDEADDSALLTSVAEEFGADLMVFDPLICRDFGIELWYLPIESSKFRYNC</sequence>
<keyword evidence="2" id="KW-1185">Reference proteome</keyword>
<dbReference type="InParanoid" id="E5R4L3"/>
<accession>E5R4L3</accession>
<gene>
    <name evidence="1" type="ORF">LEMA_P046870.1</name>
</gene>
<protein>
    <submittedName>
        <fullName evidence="1">Predicted protein</fullName>
    </submittedName>
</protein>
<dbReference type="EMBL" id="FP929083">
    <property type="protein sequence ID" value="CBX91981.1"/>
    <property type="molecule type" value="Genomic_DNA"/>
</dbReference>
<evidence type="ECO:0000313" key="1">
    <source>
        <dbReference type="EMBL" id="CBX91981.1"/>
    </source>
</evidence>
<dbReference type="Proteomes" id="UP000002668">
    <property type="component" value="Genome"/>
</dbReference>
<dbReference type="VEuPathDB" id="FungiDB:LEMA_P046870.1"/>
<reference evidence="2" key="1">
    <citation type="journal article" date="2011" name="Nat. Commun.">
        <title>Effector diversification within compartments of the Leptosphaeria maculans genome affected by Repeat-Induced Point mutations.</title>
        <authorList>
            <person name="Rouxel T."/>
            <person name="Grandaubert J."/>
            <person name="Hane J.K."/>
            <person name="Hoede C."/>
            <person name="van de Wouw A.P."/>
            <person name="Couloux A."/>
            <person name="Dominguez V."/>
            <person name="Anthouard V."/>
            <person name="Bally P."/>
            <person name="Bourras S."/>
            <person name="Cozijnsen A.J."/>
            <person name="Ciuffetti L.M."/>
            <person name="Degrave A."/>
            <person name="Dilmaghani A."/>
            <person name="Duret L."/>
            <person name="Fudal I."/>
            <person name="Goodwin S.B."/>
            <person name="Gout L."/>
            <person name="Glaser N."/>
            <person name="Linglin J."/>
            <person name="Kema G.H.J."/>
            <person name="Lapalu N."/>
            <person name="Lawrence C.B."/>
            <person name="May K."/>
            <person name="Meyer M."/>
            <person name="Ollivier B."/>
            <person name="Poulain J."/>
            <person name="Schoch C.L."/>
            <person name="Simon A."/>
            <person name="Spatafora J.W."/>
            <person name="Stachowiak A."/>
            <person name="Turgeon B.G."/>
            <person name="Tyler B.M."/>
            <person name="Vincent D."/>
            <person name="Weissenbach J."/>
            <person name="Amselem J."/>
            <person name="Quesneville H."/>
            <person name="Oliver R.P."/>
            <person name="Wincker P."/>
            <person name="Balesdent M.-H."/>
            <person name="Howlett B.J."/>
        </authorList>
    </citation>
    <scope>NUCLEOTIDE SEQUENCE [LARGE SCALE GENOMIC DNA]</scope>
    <source>
        <strain evidence="2">JN3 / isolate v23.1.3 / race Av1-4-5-6-7-8</strain>
    </source>
</reference>
<name>E5R4L3_LEPMJ</name>
<dbReference type="HOGENOM" id="CLU_1835499_0_0_1"/>
<organism evidence="2">
    <name type="scientific">Leptosphaeria maculans (strain JN3 / isolate v23.1.3 / race Av1-4-5-6-7-8)</name>
    <name type="common">Blackleg fungus</name>
    <name type="synonym">Phoma lingam</name>
    <dbReference type="NCBI Taxonomy" id="985895"/>
    <lineage>
        <taxon>Eukaryota</taxon>
        <taxon>Fungi</taxon>
        <taxon>Dikarya</taxon>
        <taxon>Ascomycota</taxon>
        <taxon>Pezizomycotina</taxon>
        <taxon>Dothideomycetes</taxon>
        <taxon>Pleosporomycetidae</taxon>
        <taxon>Pleosporales</taxon>
        <taxon>Pleosporineae</taxon>
        <taxon>Leptosphaeriaceae</taxon>
        <taxon>Plenodomus</taxon>
        <taxon>Plenodomus lingam/Leptosphaeria maculans species complex</taxon>
    </lineage>
</organism>
<dbReference type="AlphaFoldDB" id="E5R4L3"/>